<reference evidence="1 2" key="1">
    <citation type="journal article" date="2023" name="ACS Omega">
        <title>Identification of the Neoaspergillic Acid Biosynthesis Gene Cluster by Establishing an In Vitro CRISPR-Ribonucleoprotein Genetic System in Aspergillus melleus.</title>
        <authorList>
            <person name="Yuan B."/>
            <person name="Grau M.F."/>
            <person name="Murata R.M."/>
            <person name="Torok T."/>
            <person name="Venkateswaran K."/>
            <person name="Stajich J.E."/>
            <person name="Wang C.C.C."/>
        </authorList>
    </citation>
    <scope>NUCLEOTIDE SEQUENCE [LARGE SCALE GENOMIC DNA]</scope>
    <source>
        <strain evidence="1 2">IMV 1140</strain>
    </source>
</reference>
<evidence type="ECO:0000313" key="1">
    <source>
        <dbReference type="EMBL" id="KAK1149431.1"/>
    </source>
</evidence>
<name>A0ACC3BFR8_9EURO</name>
<proteinExistence type="predicted"/>
<sequence>MSTNDAAMPSPPSCSLDNPKLAHLQEDRRFRFTPVKATRDVPRVWERKPSTPFLSRPRSRKVWKRFRSSFNSMKALQRLVATERECVDEDLYFTEINTSRNATTMRGVKRRCFSLEEDADEMASRGRSFLETKWESNIIIGRRRKIPTNYGLVDEPEPMTIETVQPREPQDEISDDEIASDTSTLVAQTFVEQDESGAATTALAPLVAYPRLLHGQSTDAPSETDKTAADIKETVDILSPKINQQDSLLRHDSENTDPTATLTTTTEPEDAALDATMTDDKKVEHLEEPPSTESTDENVAADGTPAVTPAAAPAPVEDLTAEQESTLVRSALRSSLDGEDAALINNFLSKAKAKREAKAALVTPETEEETNTSPPAEIEVPEMPTPPPSRRALEDLDANSPSPQKYQCSPIKGSVKDVNENDEPLPASPRRSTRSTKPPRTTAGAVRNTFSLRRAKGTEFVFLQRSEAQELALATRKNTRNNRGESVPPKYTLQKLAQPSSDSEHVVVDDDKPARKAGRPAAAKKHVSWNEQLVEYEGEQNNGATRHGDDVGGRGDRAPGRKSEKRKTTSKRITRSQGSPESGGDGASTASTTAPATATPRTRRVRRLGTPKSSTTAAVASLDSSPSSSLSPSPEKRKKLTPRSPRTTLLGSSTSKKVSSRNSTSKSSESSSSGRSASIFQTHAGSTPIPRRIRSRG</sequence>
<dbReference type="EMBL" id="JAOPJF010000004">
    <property type="protein sequence ID" value="KAK1149431.1"/>
    <property type="molecule type" value="Genomic_DNA"/>
</dbReference>
<organism evidence="1 2">
    <name type="scientific">Aspergillus melleus</name>
    <dbReference type="NCBI Taxonomy" id="138277"/>
    <lineage>
        <taxon>Eukaryota</taxon>
        <taxon>Fungi</taxon>
        <taxon>Dikarya</taxon>
        <taxon>Ascomycota</taxon>
        <taxon>Pezizomycotina</taxon>
        <taxon>Eurotiomycetes</taxon>
        <taxon>Eurotiomycetidae</taxon>
        <taxon>Eurotiales</taxon>
        <taxon>Aspergillaceae</taxon>
        <taxon>Aspergillus</taxon>
        <taxon>Aspergillus subgen. Circumdati</taxon>
    </lineage>
</organism>
<accession>A0ACC3BFR8</accession>
<dbReference type="Proteomes" id="UP001177260">
    <property type="component" value="Unassembled WGS sequence"/>
</dbReference>
<keyword evidence="2" id="KW-1185">Reference proteome</keyword>
<protein>
    <submittedName>
        <fullName evidence="1">Uncharacterized protein</fullName>
    </submittedName>
</protein>
<gene>
    <name evidence="1" type="ORF">N8T08_006654</name>
</gene>
<evidence type="ECO:0000313" key="2">
    <source>
        <dbReference type="Proteomes" id="UP001177260"/>
    </source>
</evidence>
<comment type="caution">
    <text evidence="1">The sequence shown here is derived from an EMBL/GenBank/DDBJ whole genome shotgun (WGS) entry which is preliminary data.</text>
</comment>